<dbReference type="EMBL" id="LUEZ02000015">
    <property type="protein sequence ID" value="RDB27510.1"/>
    <property type="molecule type" value="Genomic_DNA"/>
</dbReference>
<evidence type="ECO:0000259" key="5">
    <source>
        <dbReference type="Pfam" id="PF05368"/>
    </source>
</evidence>
<evidence type="ECO:0000256" key="2">
    <source>
        <dbReference type="ARBA" id="ARBA00005372"/>
    </source>
</evidence>
<dbReference type="PANTHER" id="PTHR43162">
    <property type="match status" value="1"/>
</dbReference>
<organism evidence="6 7">
    <name type="scientific">Hypsizygus marmoreus</name>
    <name type="common">White beech mushroom</name>
    <name type="synonym">Agaricus marmoreus</name>
    <dbReference type="NCBI Taxonomy" id="39966"/>
    <lineage>
        <taxon>Eukaryota</taxon>
        <taxon>Fungi</taxon>
        <taxon>Dikarya</taxon>
        <taxon>Basidiomycota</taxon>
        <taxon>Agaricomycotina</taxon>
        <taxon>Agaricomycetes</taxon>
        <taxon>Agaricomycetidae</taxon>
        <taxon>Agaricales</taxon>
        <taxon>Tricholomatineae</taxon>
        <taxon>Lyophyllaceae</taxon>
        <taxon>Hypsizygus</taxon>
    </lineage>
</organism>
<accession>A0A369K1X4</accession>
<dbReference type="SUPFAM" id="SSF51735">
    <property type="entry name" value="NAD(P)-binding Rossmann-fold domains"/>
    <property type="match status" value="1"/>
</dbReference>
<dbReference type="InParanoid" id="A0A369K1X4"/>
<dbReference type="Proteomes" id="UP000076154">
    <property type="component" value="Unassembled WGS sequence"/>
</dbReference>
<dbReference type="Gene3D" id="3.90.25.10">
    <property type="entry name" value="UDP-galactose 4-epimerase, domain 1"/>
    <property type="match status" value="1"/>
</dbReference>
<sequence>MTGTTLLIGGTGKTGLPLAHLLQNANLPFLVATRHPKNVPALFKGVAFDWFDASTFENPFKADPSIDRVYLVGPTAYDMLAIMKPFIDLAISKGVKRFVLLSSTPTAKGAPFAGKVHEYLADLGVDYAVLRPTWFIENFGTYFLPGIVREDVIISSAKDGRVPFVSSYDIADVAYKALTDEKSHNTEHIIVGPDLYSCDEVAALLSDVLGRKITHKRLSDEEGKAFFASFILSKEFVDGMVATHSSAAQGSEEACFRGEVKDVGKRHLLDYFKENRDLWVSK</sequence>
<reference evidence="6" key="1">
    <citation type="submission" date="2018-04" db="EMBL/GenBank/DDBJ databases">
        <title>Whole genome sequencing of Hypsizygus marmoreus.</title>
        <authorList>
            <person name="Choi I.-G."/>
            <person name="Min B."/>
            <person name="Kim J.-G."/>
            <person name="Kim S."/>
            <person name="Oh Y.-L."/>
            <person name="Kong W.-S."/>
            <person name="Park H."/>
            <person name="Jeong J."/>
            <person name="Song E.-S."/>
        </authorList>
    </citation>
    <scope>NUCLEOTIDE SEQUENCE [LARGE SCALE GENOMIC DNA]</scope>
    <source>
        <strain evidence="6">51987-8</strain>
    </source>
</reference>
<dbReference type="InterPro" id="IPR036291">
    <property type="entry name" value="NAD(P)-bd_dom_sf"/>
</dbReference>
<gene>
    <name evidence="6" type="primary">easG_1</name>
    <name evidence="6" type="ORF">Hypma_003897</name>
</gene>
<name>A0A369K1X4_HYPMA</name>
<dbReference type="Gene3D" id="3.40.50.720">
    <property type="entry name" value="NAD(P)-binding Rossmann-like Domain"/>
    <property type="match status" value="1"/>
</dbReference>
<dbReference type="GO" id="GO:0016491">
    <property type="term" value="F:oxidoreductase activity"/>
    <property type="evidence" value="ECO:0007669"/>
    <property type="project" value="UniProtKB-KW"/>
</dbReference>
<dbReference type="PANTHER" id="PTHR43162:SF1">
    <property type="entry name" value="PRESTALK A DIFFERENTIATION PROTEIN A"/>
    <property type="match status" value="1"/>
</dbReference>
<dbReference type="Pfam" id="PF05368">
    <property type="entry name" value="NmrA"/>
    <property type="match status" value="1"/>
</dbReference>
<keyword evidence="3" id="KW-0017">Alkaloid metabolism</keyword>
<dbReference type="NCBIfam" id="TIGR03649">
    <property type="entry name" value="ergot_EASG"/>
    <property type="match status" value="1"/>
</dbReference>
<dbReference type="AlphaFoldDB" id="A0A369K1X4"/>
<dbReference type="InterPro" id="IPR051604">
    <property type="entry name" value="Ergot_Alk_Oxidoreductase"/>
</dbReference>
<keyword evidence="7" id="KW-1185">Reference proteome</keyword>
<dbReference type="InterPro" id="IPR008030">
    <property type="entry name" value="NmrA-like"/>
</dbReference>
<proteinExistence type="inferred from homology"/>
<feature type="domain" description="NmrA-like" evidence="5">
    <location>
        <begin position="2"/>
        <end position="221"/>
    </location>
</feature>
<evidence type="ECO:0000313" key="6">
    <source>
        <dbReference type="EMBL" id="RDB27510.1"/>
    </source>
</evidence>
<evidence type="ECO:0000256" key="1">
    <source>
        <dbReference type="ARBA" id="ARBA00005107"/>
    </source>
</evidence>
<evidence type="ECO:0000256" key="4">
    <source>
        <dbReference type="ARBA" id="ARBA00023002"/>
    </source>
</evidence>
<dbReference type="GO" id="GO:0035835">
    <property type="term" value="P:indole alkaloid biosynthetic process"/>
    <property type="evidence" value="ECO:0007669"/>
    <property type="project" value="UniProtKB-UniPathway"/>
</dbReference>
<dbReference type="OrthoDB" id="419598at2759"/>
<evidence type="ECO:0000256" key="3">
    <source>
        <dbReference type="ARBA" id="ARBA00022589"/>
    </source>
</evidence>
<dbReference type="STRING" id="39966.A0A369K1X4"/>
<dbReference type="UniPathway" id="UPA00327"/>
<protein>
    <submittedName>
        <fullName evidence="6">Agroclavine dehydrogenase</fullName>
    </submittedName>
</protein>
<dbReference type="InterPro" id="IPR019901">
    <property type="entry name" value="Ergot_alkaloid_biosynthesis"/>
</dbReference>
<comment type="pathway">
    <text evidence="1">Alkaloid biosynthesis; ergot alkaloid biosynthesis.</text>
</comment>
<comment type="similarity">
    <text evidence="2">Belongs to the fgaFS/easG family.</text>
</comment>
<comment type="caution">
    <text evidence="6">The sequence shown here is derived from an EMBL/GenBank/DDBJ whole genome shotgun (WGS) entry which is preliminary data.</text>
</comment>
<evidence type="ECO:0000313" key="7">
    <source>
        <dbReference type="Proteomes" id="UP000076154"/>
    </source>
</evidence>
<keyword evidence="4" id="KW-0560">Oxidoreductase</keyword>